<reference evidence="21" key="1">
    <citation type="submission" date="2015-10" db="EMBL/GenBank/DDBJ databases">
        <title>Exploring papillomavirus diversity in european mammals.</title>
        <authorList>
            <person name="Mengual-Chulia B."/>
            <person name="Wittstatt U."/>
            <person name="Gottschling M."/>
            <person name="Bravo I.G."/>
        </authorList>
    </citation>
    <scope>NUCLEOTIDE SEQUENCE [LARGE SCALE GENOMIC DNA]</scope>
</reference>
<evidence type="ECO:0000256" key="11">
    <source>
        <dbReference type="ARBA" id="ARBA00023125"/>
    </source>
</evidence>
<keyword evidence="8 18" id="KW-1114">Inhibition of host interferon signaling pathway by virus</keyword>
<comment type="function">
    <text evidence="18">Plays a role in viral genome replication by driving entry of quiescent cells into the cell cycle. Stimulation of progression from G1 to S phase allows the virus to efficiently use the cellular DNA replicating machinery to achieve viral genome replication. E7 protein has both transforming and trans-activating activities. Induces the disassembly of the E2F1 transcription factor from RB1, with subsequent transcriptional activation of E2F1-regulated S-phase genes. Interferes with host histone deacetylation mediated by HDAC1 and HDAC2, leading to transcription activation. Plays also a role in the inhibition of both antiviral and antiproliferative functions of host interferon alpha. Interaction with host TMEM173/STING impairs the ability of TMEM173/STING to sense cytosolic DNA and promote the production of type I interferon (IFN-alpha and IFN-beta).</text>
</comment>
<keyword evidence="21" id="KW-1185">Reference proteome</keyword>
<proteinExistence type="inferred from homology"/>
<feature type="short sequence motif" description="Nuclear export signal" evidence="18">
    <location>
        <begin position="62"/>
        <end position="70"/>
    </location>
</feature>
<accession>A0A1I9KHZ4</accession>
<keyword evidence="10 18" id="KW-0805">Transcription regulation</keyword>
<keyword evidence="9 18" id="KW-0862">Zinc</keyword>
<evidence type="ECO:0000256" key="17">
    <source>
        <dbReference type="ARBA" id="ARBA00023309"/>
    </source>
</evidence>
<dbReference type="GO" id="GO:0019904">
    <property type="term" value="F:protein domain specific binding"/>
    <property type="evidence" value="ECO:0007669"/>
    <property type="project" value="UniProtKB-UniRule"/>
</dbReference>
<sequence length="86" mass="9712">MLGTHCTLPDIVLEELPCPVDLQCHEKLEEEEEQGDLFKVQTGCGLCHRKLKVVVKASCTQTLRLLQQLLLEDLDFICPPCGLKHK</sequence>
<evidence type="ECO:0000256" key="10">
    <source>
        <dbReference type="ARBA" id="ARBA00023015"/>
    </source>
</evidence>
<evidence type="ECO:0000256" key="15">
    <source>
        <dbReference type="ARBA" id="ARBA00023258"/>
    </source>
</evidence>
<gene>
    <name evidence="18 20" type="primary">E7</name>
</gene>
<evidence type="ECO:0000313" key="20">
    <source>
        <dbReference type="EMBL" id="ALP46952.1"/>
    </source>
</evidence>
<protein>
    <recommendedName>
        <fullName evidence="18 19">Protein E7</fullName>
    </recommendedName>
</protein>
<keyword evidence="2 18" id="KW-0244">Early protein</keyword>
<dbReference type="GO" id="GO:0052170">
    <property type="term" value="P:symbiont-mediated suppression of host innate immune response"/>
    <property type="evidence" value="ECO:0007669"/>
    <property type="project" value="UniProtKB-KW"/>
</dbReference>
<keyword evidence="3 18" id="KW-1048">Host nucleus</keyword>
<dbReference type="GO" id="GO:0006351">
    <property type="term" value="P:DNA-templated transcription"/>
    <property type="evidence" value="ECO:0007669"/>
    <property type="project" value="UniProtKB-UniRule"/>
</dbReference>
<keyword evidence="15" id="KW-0922">Interferon antiviral system evasion</keyword>
<dbReference type="SUPFAM" id="SSF161234">
    <property type="entry name" value="E7 C-terminal domain-like"/>
    <property type="match status" value="1"/>
</dbReference>
<keyword evidence="1 18" id="KW-1121">Modulation of host cell cycle by virus</keyword>
<dbReference type="PIRSF" id="PIRSF003407">
    <property type="entry name" value="Papvi_E7"/>
    <property type="match status" value="1"/>
</dbReference>
<evidence type="ECO:0000256" key="18">
    <source>
        <dbReference type="HAMAP-Rule" id="MF_04004"/>
    </source>
</evidence>
<evidence type="ECO:0000256" key="12">
    <source>
        <dbReference type="ARBA" id="ARBA00023159"/>
    </source>
</evidence>
<evidence type="ECO:0000256" key="9">
    <source>
        <dbReference type="ARBA" id="ARBA00022833"/>
    </source>
</evidence>
<evidence type="ECO:0000256" key="3">
    <source>
        <dbReference type="ARBA" id="ARBA00022562"/>
    </source>
</evidence>
<evidence type="ECO:0000313" key="21">
    <source>
        <dbReference type="Proteomes" id="UP000241855"/>
    </source>
</evidence>
<keyword evidence="17 18" id="KW-1078">G1/S host cell cycle checkpoint dysregulation by virus</keyword>
<dbReference type="HAMAP" id="MF_04004">
    <property type="entry name" value="PPV_E7"/>
    <property type="match status" value="1"/>
</dbReference>
<comment type="caution">
    <text evidence="18">Lacks conserved residue(s) required for the propagation of feature annotation.</text>
</comment>
<keyword evidence="14 18" id="KW-1035">Host cytoplasm</keyword>
<evidence type="ECO:0000256" key="2">
    <source>
        <dbReference type="ARBA" id="ARBA00022518"/>
    </source>
</evidence>
<dbReference type="GO" id="GO:0030430">
    <property type="term" value="C:host cell cytoplasm"/>
    <property type="evidence" value="ECO:0007669"/>
    <property type="project" value="UniProtKB-SubCell"/>
</dbReference>
<dbReference type="Gene3D" id="3.30.160.330">
    <property type="match status" value="1"/>
</dbReference>
<dbReference type="EMBL" id="KT932713">
    <property type="protein sequence ID" value="ALP46952.1"/>
    <property type="molecule type" value="Genomic_DNA"/>
</dbReference>
<evidence type="ECO:0000256" key="6">
    <source>
        <dbReference type="ARBA" id="ARBA00022723"/>
    </source>
</evidence>
<keyword evidence="13 18" id="KW-0804">Transcription</keyword>
<evidence type="ECO:0000256" key="16">
    <source>
        <dbReference type="ARBA" id="ARBA00023280"/>
    </source>
</evidence>
<comment type="similarity">
    <text evidence="18 19">Belongs to the papillomaviridae E7 protein family.</text>
</comment>
<dbReference type="GO" id="GO:0003700">
    <property type="term" value="F:DNA-binding transcription factor activity"/>
    <property type="evidence" value="ECO:0007669"/>
    <property type="project" value="UniProtKB-UniRule"/>
</dbReference>
<keyword evidence="7 18" id="KW-0863">Zinc-finger</keyword>
<name>A0A1I9KHZ4_9PAPI</name>
<keyword evidence="11 18" id="KW-0238">DNA-binding</keyword>
<evidence type="ECO:0000256" key="7">
    <source>
        <dbReference type="ARBA" id="ARBA00022771"/>
    </source>
</evidence>
<evidence type="ECO:0000256" key="4">
    <source>
        <dbReference type="ARBA" id="ARBA00022581"/>
    </source>
</evidence>
<keyword evidence="6 18" id="KW-0479">Metal-binding</keyword>
<dbReference type="GO" id="GO:0042025">
    <property type="term" value="C:host cell nucleus"/>
    <property type="evidence" value="ECO:0007669"/>
    <property type="project" value="UniProtKB-SubCell"/>
</dbReference>
<dbReference type="InterPro" id="IPR000148">
    <property type="entry name" value="Papilloma_E7"/>
</dbReference>
<organism evidence="20 21">
    <name type="scientific">Pudu puda papillomavirus 1</name>
    <dbReference type="NCBI Taxonomy" id="1747360"/>
    <lineage>
        <taxon>Viruses</taxon>
        <taxon>Monodnaviria</taxon>
        <taxon>Shotokuvirae</taxon>
        <taxon>Cossaviricota</taxon>
        <taxon>Papovaviricetes</taxon>
        <taxon>Zurhausenvirales</taxon>
        <taxon>Papillomaviridae</taxon>
        <taxon>Firstpapillomavirinae</taxon>
        <taxon>Dyokappapapillomavirus</taxon>
        <taxon>Dyokappapapillomavirus 5</taxon>
    </lineage>
</organism>
<dbReference type="Pfam" id="PF00527">
    <property type="entry name" value="E7"/>
    <property type="match status" value="1"/>
</dbReference>
<dbReference type="RefSeq" id="YP_009508743.1">
    <property type="nucleotide sequence ID" value="NC_039037.1"/>
</dbReference>
<comment type="subcellular location">
    <subcellularLocation>
        <location evidence="18">Host cytoplasm</location>
    </subcellularLocation>
    <subcellularLocation>
        <location evidence="18">Host nucleus</location>
    </subcellularLocation>
    <text evidence="18">Predominantly found in the host nucleus.</text>
</comment>
<dbReference type="GO" id="GO:0003677">
    <property type="term" value="F:DNA binding"/>
    <property type="evidence" value="ECO:0007669"/>
    <property type="project" value="UniProtKB-UniRule"/>
</dbReference>
<dbReference type="GeneID" id="37620234"/>
<dbReference type="GO" id="GO:0008270">
    <property type="term" value="F:zinc ion binding"/>
    <property type="evidence" value="ECO:0007669"/>
    <property type="project" value="UniProtKB-KW"/>
</dbReference>
<evidence type="ECO:0000256" key="19">
    <source>
        <dbReference type="PIRNR" id="PIRNR003407"/>
    </source>
</evidence>
<keyword evidence="16 18" id="KW-0899">Viral immunoevasion</keyword>
<dbReference type="GO" id="GO:0039645">
    <property type="term" value="P:symbiont-mediated perturbation of host cell cycle G1/S transition checkpoint"/>
    <property type="evidence" value="ECO:0007669"/>
    <property type="project" value="UniProtKB-UniRule"/>
</dbReference>
<evidence type="ECO:0000256" key="1">
    <source>
        <dbReference type="ARBA" id="ARBA00022504"/>
    </source>
</evidence>
<dbReference type="Proteomes" id="UP000241855">
    <property type="component" value="Genome"/>
</dbReference>
<comment type="domain">
    <text evidence="18">The E7 terminal domain is an intrinsically disordered domain, whose flexibility and conformational transitions confer target adaptability to the oncoprotein. It allows adaptation to a variety of protein targets and exposes the PEST degradation sequence that regulates its turnover in the cell.</text>
</comment>
<keyword evidence="4 18" id="KW-0945">Host-virus interaction</keyword>
<comment type="PTM">
    <text evidence="18">Highly phosphorylated.</text>
</comment>
<evidence type="ECO:0000256" key="13">
    <source>
        <dbReference type="ARBA" id="ARBA00023163"/>
    </source>
</evidence>
<dbReference type="KEGG" id="vg:37620234"/>
<evidence type="ECO:0000256" key="14">
    <source>
        <dbReference type="ARBA" id="ARBA00023200"/>
    </source>
</evidence>
<evidence type="ECO:0000256" key="8">
    <source>
        <dbReference type="ARBA" id="ARBA00022830"/>
    </source>
</evidence>
<dbReference type="GO" id="GO:0039502">
    <property type="term" value="P:symbiont-mediated suppression of host type I interferon-mediated signaling pathway"/>
    <property type="evidence" value="ECO:0007669"/>
    <property type="project" value="UniProtKB-UniRule"/>
</dbReference>
<keyword evidence="12 18" id="KW-0010">Activator</keyword>
<comment type="subunit">
    <text evidence="18">Homodimer. Homooligomer. Interacts with host RB1; this interaction induces dissociation of RB1-E2F1 complex thereby disrupting RB1 activity. Interacts with host EP300; this interaction represses EP300 transcriptional activity. Interacts with protein E2; this interaction inhibits E7 oncogenic activity. Interacts with host TMEM173/STING; this interaction impairs the ability of TMEM173/STING to sense cytosolic DNA and promote the production of type I interferon (IFN-alpha and IFN-beta).</text>
</comment>
<feature type="short sequence motif" description="LXCXE motif; interaction with host RB1 and TMEM173/STING" evidence="18">
    <location>
        <begin position="22"/>
        <end position="26"/>
    </location>
</feature>
<comment type="function">
    <text evidence="19">E7 protein has both transforming and trans-activating activities.</text>
</comment>
<keyword evidence="5 18" id="KW-1090">Inhibition of host innate immune response by virus</keyword>
<evidence type="ECO:0000256" key="5">
    <source>
        <dbReference type="ARBA" id="ARBA00022632"/>
    </source>
</evidence>